<dbReference type="Proteomes" id="UP000555103">
    <property type="component" value="Unassembled WGS sequence"/>
</dbReference>
<name>A0A840CNM3_9BACT</name>
<evidence type="ECO:0000313" key="1">
    <source>
        <dbReference type="EMBL" id="MBB4035124.1"/>
    </source>
</evidence>
<reference evidence="1 2" key="1">
    <citation type="submission" date="2020-08" db="EMBL/GenBank/DDBJ databases">
        <title>Genomic Encyclopedia of Type Strains, Phase IV (KMG-IV): sequencing the most valuable type-strain genomes for metagenomic binning, comparative biology and taxonomic classification.</title>
        <authorList>
            <person name="Goeker M."/>
        </authorList>
    </citation>
    <scope>NUCLEOTIDE SEQUENCE [LARGE SCALE GENOMIC DNA]</scope>
    <source>
        <strain evidence="1 2">DSM 104969</strain>
    </source>
</reference>
<dbReference type="Gene3D" id="1.10.150.20">
    <property type="entry name" value="5' to 3' exonuclease, C-terminal subdomain"/>
    <property type="match status" value="1"/>
</dbReference>
<gene>
    <name evidence="1" type="ORF">GGR21_001013</name>
</gene>
<proteinExistence type="predicted"/>
<protein>
    <recommendedName>
        <fullName evidence="3">RNA polymerase alpha subunit C-terminal domain-containing protein</fullName>
    </recommendedName>
</protein>
<keyword evidence="2" id="KW-1185">Reference proteome</keyword>
<evidence type="ECO:0008006" key="3">
    <source>
        <dbReference type="Google" id="ProtNLM"/>
    </source>
</evidence>
<dbReference type="SUPFAM" id="SSF52540">
    <property type="entry name" value="P-loop containing nucleoside triphosphate hydrolases"/>
    <property type="match status" value="1"/>
</dbReference>
<dbReference type="RefSeq" id="WP_221232922.1">
    <property type="nucleotide sequence ID" value="NZ_JACIEP010000003.1"/>
</dbReference>
<dbReference type="Gene3D" id="3.40.50.300">
    <property type="entry name" value="P-loop containing nucleotide triphosphate hydrolases"/>
    <property type="match status" value="1"/>
</dbReference>
<evidence type="ECO:0000313" key="2">
    <source>
        <dbReference type="Proteomes" id="UP000555103"/>
    </source>
</evidence>
<sequence>MSTFYLRTESIKLEDIKSLSVISQQDKDIIKSLILPDPCLLEGSRGTGKSFLLRLTELEIEESHNNCICVYMSFNISSLISTDDKLQFYHWMLAKTLKGLMNTLRKKGIIINQHSANLLSNDEKENDEEVSKSLKEIVKLYEKSYKDHSSINIDALPDIEDVKEAIELICKENNLERIYFLFDEAAHVFRPEQQRQFFSLFKDLRSPYITCNAAIYPGVTYFGKSFEPLHDCIYLKLERDIRDSNYLQYFKEIVFNQSDDSLKKAIENNISLFITLAYCCGGNPRFLLKTLQDITPFNSRNVEQIIKDFYRNKIWAEHTDLGDKYQGHKVLIDWGRDFLEKSVVPSIVKYNNVRKADGKNETTTYFWIHKDAPETVNESLRLLTYTGIIRKMDSGIRATRSELGTRYEVKYGCIISLESNPHSISESFYNNLSIAKFPEFGKNNSAFTSVINLKNVITDEDEAFHKSLESMLKKPIGVLQMLTDWQKRKLNAAGIYTIDDLHNKTESDLILKIYNVGPKRARLIKKAVDAELLEYISG</sequence>
<dbReference type="InterPro" id="IPR027417">
    <property type="entry name" value="P-loop_NTPase"/>
</dbReference>
<accession>A0A840CNM3</accession>
<organism evidence="1 2">
    <name type="scientific">Dysgonomonas hofstadii</name>
    <dbReference type="NCBI Taxonomy" id="637886"/>
    <lineage>
        <taxon>Bacteria</taxon>
        <taxon>Pseudomonadati</taxon>
        <taxon>Bacteroidota</taxon>
        <taxon>Bacteroidia</taxon>
        <taxon>Bacteroidales</taxon>
        <taxon>Dysgonomonadaceae</taxon>
        <taxon>Dysgonomonas</taxon>
    </lineage>
</organism>
<comment type="caution">
    <text evidence="1">The sequence shown here is derived from an EMBL/GenBank/DDBJ whole genome shotgun (WGS) entry which is preliminary data.</text>
</comment>
<dbReference type="EMBL" id="JACIEP010000003">
    <property type="protein sequence ID" value="MBB4035124.1"/>
    <property type="molecule type" value="Genomic_DNA"/>
</dbReference>
<dbReference type="AlphaFoldDB" id="A0A840CNM3"/>